<evidence type="ECO:0000313" key="20">
    <source>
        <dbReference type="EMBL" id="CAH0558797.1"/>
    </source>
</evidence>
<dbReference type="AlphaFoldDB" id="A0A9P0FIV1"/>
<comment type="catalytic activity">
    <reaction evidence="18">
        <text>tRNA(Cys) + L-cysteine + ATP = L-cysteinyl-tRNA(Cys) + AMP + diphosphate</text>
        <dbReference type="Rhea" id="RHEA:17773"/>
        <dbReference type="Rhea" id="RHEA-COMP:9661"/>
        <dbReference type="Rhea" id="RHEA-COMP:9679"/>
        <dbReference type="ChEBI" id="CHEBI:30616"/>
        <dbReference type="ChEBI" id="CHEBI:33019"/>
        <dbReference type="ChEBI" id="CHEBI:35235"/>
        <dbReference type="ChEBI" id="CHEBI:78442"/>
        <dbReference type="ChEBI" id="CHEBI:78517"/>
        <dbReference type="ChEBI" id="CHEBI:456215"/>
        <dbReference type="EC" id="6.1.1.16"/>
    </reaction>
    <physiologicalReaction direction="right-to-left" evidence="18">
        <dbReference type="Rhea" id="RHEA:17775"/>
    </physiologicalReaction>
</comment>
<keyword evidence="21" id="KW-1185">Reference proteome</keyword>
<evidence type="ECO:0000259" key="19">
    <source>
        <dbReference type="Pfam" id="PF01406"/>
    </source>
</evidence>
<dbReference type="Gene3D" id="3.40.50.620">
    <property type="entry name" value="HUPs"/>
    <property type="match status" value="1"/>
</dbReference>
<evidence type="ECO:0000256" key="3">
    <source>
        <dbReference type="ARBA" id="ARBA00012832"/>
    </source>
</evidence>
<evidence type="ECO:0000256" key="7">
    <source>
        <dbReference type="ARBA" id="ARBA00022833"/>
    </source>
</evidence>
<organism evidence="20 21">
    <name type="scientific">Brassicogethes aeneus</name>
    <name type="common">Rape pollen beetle</name>
    <name type="synonym">Meligethes aeneus</name>
    <dbReference type="NCBI Taxonomy" id="1431903"/>
    <lineage>
        <taxon>Eukaryota</taxon>
        <taxon>Metazoa</taxon>
        <taxon>Ecdysozoa</taxon>
        <taxon>Arthropoda</taxon>
        <taxon>Hexapoda</taxon>
        <taxon>Insecta</taxon>
        <taxon>Pterygota</taxon>
        <taxon>Neoptera</taxon>
        <taxon>Endopterygota</taxon>
        <taxon>Coleoptera</taxon>
        <taxon>Polyphaga</taxon>
        <taxon>Cucujiformia</taxon>
        <taxon>Nitidulidae</taxon>
        <taxon>Meligethinae</taxon>
        <taxon>Brassicogethes</taxon>
    </lineage>
</organism>
<evidence type="ECO:0000256" key="1">
    <source>
        <dbReference type="ARBA" id="ARBA00001947"/>
    </source>
</evidence>
<accession>A0A9P0FIV1</accession>
<evidence type="ECO:0000256" key="2">
    <source>
        <dbReference type="ARBA" id="ARBA00005594"/>
    </source>
</evidence>
<dbReference type="OrthoDB" id="438179at2759"/>
<keyword evidence="9" id="KW-0648">Protein biosynthesis</keyword>
<evidence type="ECO:0000256" key="6">
    <source>
        <dbReference type="ARBA" id="ARBA00022741"/>
    </source>
</evidence>
<name>A0A9P0FIV1_BRAAE</name>
<dbReference type="SUPFAM" id="SSF47323">
    <property type="entry name" value="Anticodon-binding domain of a subclass of class I aminoacyl-tRNA synthetases"/>
    <property type="match status" value="1"/>
</dbReference>
<dbReference type="PANTHER" id="PTHR10890:SF27">
    <property type="entry name" value="CYSTEINE--TRNA LIGASE, MITOCHONDRIAL-RELATED"/>
    <property type="match status" value="1"/>
</dbReference>
<evidence type="ECO:0000256" key="8">
    <source>
        <dbReference type="ARBA" id="ARBA00022840"/>
    </source>
</evidence>
<gene>
    <name evidence="20" type="ORF">MELIAE_LOCUS9042</name>
</gene>
<comment type="catalytic activity">
    <reaction evidence="16">
        <text>S-sulfanyl-L-cysteine + L-cysteine = S-disulfanyl-L-cysteine + L-alanine</text>
        <dbReference type="Rhea" id="RHEA:78627"/>
        <dbReference type="ChEBI" id="CHEBI:35235"/>
        <dbReference type="ChEBI" id="CHEBI:57972"/>
        <dbReference type="ChEBI" id="CHEBI:58591"/>
        <dbReference type="ChEBI" id="CHEBI:229465"/>
    </reaction>
    <physiologicalReaction direction="left-to-right" evidence="16">
        <dbReference type="Rhea" id="RHEA:78628"/>
    </physiologicalReaction>
</comment>
<evidence type="ECO:0000313" key="21">
    <source>
        <dbReference type="Proteomes" id="UP001154078"/>
    </source>
</evidence>
<dbReference type="GO" id="GO:0004817">
    <property type="term" value="F:cysteine-tRNA ligase activity"/>
    <property type="evidence" value="ECO:0007669"/>
    <property type="project" value="UniProtKB-EC"/>
</dbReference>
<evidence type="ECO:0000256" key="5">
    <source>
        <dbReference type="ARBA" id="ARBA00022723"/>
    </source>
</evidence>
<dbReference type="InterPro" id="IPR009080">
    <property type="entry name" value="tRNAsynth_Ia_anticodon-bd"/>
</dbReference>
<comment type="catalytic activity">
    <reaction evidence="14">
        <text>S-disulfanyl-L-cysteine + tRNA(Cys) + ATP = (S)-disulfanyl-L-cysteinyl-tRNA(Cys) + AMP + diphosphate</text>
        <dbReference type="Rhea" id="RHEA:78651"/>
        <dbReference type="Rhea" id="RHEA-COMP:9661"/>
        <dbReference type="Rhea" id="RHEA-COMP:19120"/>
        <dbReference type="ChEBI" id="CHEBI:30616"/>
        <dbReference type="ChEBI" id="CHEBI:33019"/>
        <dbReference type="ChEBI" id="CHEBI:78442"/>
        <dbReference type="ChEBI" id="CHEBI:229465"/>
        <dbReference type="ChEBI" id="CHEBI:229521"/>
        <dbReference type="ChEBI" id="CHEBI:456215"/>
    </reaction>
    <physiologicalReaction direction="left-to-right" evidence="14">
        <dbReference type="Rhea" id="RHEA:78652"/>
    </physiologicalReaction>
</comment>
<evidence type="ECO:0000256" key="13">
    <source>
        <dbReference type="ARBA" id="ARBA00045476"/>
    </source>
</evidence>
<dbReference type="GO" id="GO:0046872">
    <property type="term" value="F:metal ion binding"/>
    <property type="evidence" value="ECO:0007669"/>
    <property type="project" value="UniProtKB-KW"/>
</dbReference>
<dbReference type="Pfam" id="PF01406">
    <property type="entry name" value="tRNA-synt_1e"/>
    <property type="match status" value="1"/>
</dbReference>
<protein>
    <recommendedName>
        <fullName evidence="3">cysteine--tRNA ligase</fullName>
        <ecNumber evidence="3">6.1.1.16</ecNumber>
    </recommendedName>
    <alternativeName>
        <fullName evidence="11">Cysteinyl-tRNA synthetase</fullName>
    </alternativeName>
</protein>
<evidence type="ECO:0000256" key="11">
    <source>
        <dbReference type="ARBA" id="ARBA00031499"/>
    </source>
</evidence>
<dbReference type="InterPro" id="IPR024909">
    <property type="entry name" value="Cys-tRNA/MSH_ligase"/>
</dbReference>
<evidence type="ECO:0000256" key="9">
    <source>
        <dbReference type="ARBA" id="ARBA00022917"/>
    </source>
</evidence>
<reference evidence="20" key="1">
    <citation type="submission" date="2021-12" db="EMBL/GenBank/DDBJ databases">
        <authorList>
            <person name="King R."/>
        </authorList>
    </citation>
    <scope>NUCLEOTIDE SEQUENCE</scope>
</reference>
<keyword evidence="7" id="KW-0862">Zinc</keyword>
<keyword evidence="10" id="KW-0030">Aminoacyl-tRNA synthetase</keyword>
<dbReference type="NCBIfam" id="TIGR00435">
    <property type="entry name" value="cysS"/>
    <property type="match status" value="1"/>
</dbReference>
<evidence type="ECO:0000256" key="14">
    <source>
        <dbReference type="ARBA" id="ARBA00047499"/>
    </source>
</evidence>
<comment type="cofactor">
    <cofactor evidence="1">
        <name>Zn(2+)</name>
        <dbReference type="ChEBI" id="CHEBI:29105"/>
    </cofactor>
</comment>
<evidence type="ECO:0000256" key="10">
    <source>
        <dbReference type="ARBA" id="ARBA00023146"/>
    </source>
</evidence>
<dbReference type="PANTHER" id="PTHR10890">
    <property type="entry name" value="CYSTEINYL-TRNA SYNTHETASE"/>
    <property type="match status" value="1"/>
</dbReference>
<evidence type="ECO:0000256" key="4">
    <source>
        <dbReference type="ARBA" id="ARBA00022598"/>
    </source>
</evidence>
<dbReference type="FunFam" id="3.40.50.620:FF:000027">
    <property type="entry name" value="Cysteine--tRNA ligase, cytoplasmic"/>
    <property type="match status" value="1"/>
</dbReference>
<keyword evidence="8" id="KW-0067">ATP-binding</keyword>
<dbReference type="Gene3D" id="1.20.120.1910">
    <property type="entry name" value="Cysteine-tRNA ligase, C-terminal anti-codon recognition domain"/>
    <property type="match status" value="1"/>
</dbReference>
<dbReference type="GO" id="GO:0005524">
    <property type="term" value="F:ATP binding"/>
    <property type="evidence" value="ECO:0007669"/>
    <property type="project" value="UniProtKB-KW"/>
</dbReference>
<keyword evidence="4" id="KW-0436">Ligase</keyword>
<evidence type="ECO:0000256" key="17">
    <source>
        <dbReference type="ARBA" id="ARBA00048609"/>
    </source>
</evidence>
<dbReference type="Proteomes" id="UP001154078">
    <property type="component" value="Chromosome 6"/>
</dbReference>
<comment type="function">
    <text evidence="13">In addition to its role as an aminoacyl-tRNA synthetase, has also cysteine persulfide synthase activity. Produces reactive persulfide species such as cysteine persulfide (CysSSH) from substrate cysteine and mediate direct incorporation of CysSSH into proteins during translations, resulting in protein persulfides and polysulfides. CysSSHs behave as potent antioxidants and cellular protectants.</text>
</comment>
<dbReference type="InterPro" id="IPR015803">
    <property type="entry name" value="Cys-tRNA-ligase"/>
</dbReference>
<proteinExistence type="inferred from homology"/>
<dbReference type="GO" id="GO:0006423">
    <property type="term" value="P:cysteinyl-tRNA aminoacylation"/>
    <property type="evidence" value="ECO:0007669"/>
    <property type="project" value="InterPro"/>
</dbReference>
<evidence type="ECO:0000256" key="15">
    <source>
        <dbReference type="ARBA" id="ARBA00047548"/>
    </source>
</evidence>
<dbReference type="EC" id="6.1.1.16" evidence="3"/>
<dbReference type="GO" id="GO:0005737">
    <property type="term" value="C:cytoplasm"/>
    <property type="evidence" value="ECO:0007669"/>
    <property type="project" value="TreeGrafter"/>
</dbReference>
<dbReference type="CDD" id="cd00672">
    <property type="entry name" value="CysRS_core"/>
    <property type="match status" value="1"/>
</dbReference>
<dbReference type="InterPro" id="IPR014729">
    <property type="entry name" value="Rossmann-like_a/b/a_fold"/>
</dbReference>
<comment type="catalytic activity">
    <reaction evidence="17">
        <text>S-sulfanyl-L-cysteine + tRNA(Cys) + ATP = (S)-sulfanyl-L-cysteinyl-tRNA(Cys) + AMP + diphosphate</text>
        <dbReference type="Rhea" id="RHEA:78647"/>
        <dbReference type="Rhea" id="RHEA-COMP:9661"/>
        <dbReference type="Rhea" id="RHEA-COMP:19119"/>
        <dbReference type="ChEBI" id="CHEBI:30616"/>
        <dbReference type="ChEBI" id="CHEBI:33019"/>
        <dbReference type="ChEBI" id="CHEBI:58591"/>
        <dbReference type="ChEBI" id="CHEBI:78442"/>
        <dbReference type="ChEBI" id="CHEBI:229520"/>
        <dbReference type="ChEBI" id="CHEBI:456215"/>
    </reaction>
    <physiologicalReaction direction="left-to-right" evidence="17">
        <dbReference type="Rhea" id="RHEA:78648"/>
    </physiologicalReaction>
</comment>
<dbReference type="PRINTS" id="PR00983">
    <property type="entry name" value="TRNASYNTHCYS"/>
</dbReference>
<dbReference type="EMBL" id="OV121137">
    <property type="protein sequence ID" value="CAH0558797.1"/>
    <property type="molecule type" value="Genomic_DNA"/>
</dbReference>
<dbReference type="InterPro" id="IPR032678">
    <property type="entry name" value="tRNA-synt_1_cat_dom"/>
</dbReference>
<dbReference type="SUPFAM" id="SSF52374">
    <property type="entry name" value="Nucleotidylyl transferase"/>
    <property type="match status" value="1"/>
</dbReference>
<keyword evidence="5" id="KW-0479">Metal-binding</keyword>
<evidence type="ECO:0000256" key="16">
    <source>
        <dbReference type="ARBA" id="ARBA00047731"/>
    </source>
</evidence>
<evidence type="ECO:0000256" key="12">
    <source>
        <dbReference type="ARBA" id="ARBA00043868"/>
    </source>
</evidence>
<comment type="similarity">
    <text evidence="2">Belongs to the class-I aminoacyl-tRNA synthetase family.</text>
</comment>
<comment type="catalytic activity">
    <reaction evidence="15">
        <text>2 L-cysteine = S-sulfanyl-L-cysteine + L-alanine</text>
        <dbReference type="Rhea" id="RHEA:78543"/>
        <dbReference type="ChEBI" id="CHEBI:35235"/>
        <dbReference type="ChEBI" id="CHEBI:57972"/>
        <dbReference type="ChEBI" id="CHEBI:58591"/>
    </reaction>
    <physiologicalReaction direction="left-to-right" evidence="15">
        <dbReference type="Rhea" id="RHEA:78544"/>
    </physiologicalReaction>
</comment>
<sequence>MPLKFLQKSSSLLQNFNNKCRFKHNWIQPEGYDTGIKVYNCVTKSKVPLILKNKSFTKWYTCGPTVYDTSHIGHACCYTKLDIIQGILKKQFNVNLVTVMNITDIDDKIINKSIETNKSPKEIAKYYERDFWDDLNLLGISQPDIVLRVSDNINLIVNFIEQLMESKFAYQSEDSVYFDVSKYENYGKLQSIGEGTNTKIPNKRNTADFALWKGSKPNEPYWESPWGPGRPGWHIECSALASSTFGSEIDIHAGGMDLRFPHHENEETQSCAFHNNSQWVNYWMHTGHLHLKNAEKMSKSLKNTISIKDLLKTVDRDDFRMACTMSHYKSAMEYSEEFMQTAKNVLNLYKKFIVNCSEYNKGILKGELNSDILSSLVHNTAEDINKSLCNDFDTPGVINTLNHVVSTVNAMLHSTPAREGRNTEVAHLTALSNLVKKTLNSFNINLKESNNVIDNSFIDIMDVFNNFRQDVRNYGIVNKNKDILKFCDLARNQLNNYGVVVNDHGNMSSWSKM</sequence>
<comment type="function">
    <text evidence="12">Mitochondrial cysteine-specific aminoacyl-tRNA synthetase that catalyzes the ATP-dependent ligation of cysteine to tRNA(Cys).</text>
</comment>
<keyword evidence="6" id="KW-0547">Nucleotide-binding</keyword>
<dbReference type="HAMAP" id="MF_00041">
    <property type="entry name" value="Cys_tRNA_synth"/>
    <property type="match status" value="1"/>
</dbReference>
<feature type="domain" description="tRNA synthetases class I catalytic" evidence="19">
    <location>
        <begin position="57"/>
        <end position="343"/>
    </location>
</feature>
<evidence type="ECO:0000256" key="18">
    <source>
        <dbReference type="ARBA" id="ARBA00049046"/>
    </source>
</evidence>